<evidence type="ECO:0000256" key="9">
    <source>
        <dbReference type="ARBA" id="ARBA00033158"/>
    </source>
</evidence>
<keyword evidence="6" id="KW-0131">Cell cycle</keyword>
<protein>
    <recommendedName>
        <fullName evidence="2">Cell division protein ZapA</fullName>
    </recommendedName>
    <alternativeName>
        <fullName evidence="9">Z ring-associated protein ZapA</fullName>
    </alternativeName>
</protein>
<comment type="function">
    <text evidence="7">Activator of cell division through the inhibition of FtsZ GTPase activity, therefore promoting FtsZ assembly into bundles of protofilaments necessary for the formation of the division Z ring. It is recruited early at mid-cell but it is not essential for cell division.</text>
</comment>
<sequence length="112" mass="11651">MSNVTVSIAGRSYTVACDAGQESHIGRLARSIDHKLQGIPNLAGQAESRTLLFAALLLADELDEIESAKQSAAQIAQSDEGSSEAGAAEALESLAERLEDLAKRLEDAGANA</sequence>
<comment type="caution">
    <text evidence="11">The sequence shown here is derived from an EMBL/GenBank/DDBJ whole genome shotgun (WGS) entry which is preliminary data.</text>
</comment>
<comment type="subcellular location">
    <subcellularLocation>
        <location evidence="1">Cytoplasm</location>
    </subcellularLocation>
</comment>
<evidence type="ECO:0000256" key="7">
    <source>
        <dbReference type="ARBA" id="ARBA00024910"/>
    </source>
</evidence>
<dbReference type="PANTHER" id="PTHR34981">
    <property type="entry name" value="CELL DIVISION PROTEIN ZAPA"/>
    <property type="match status" value="1"/>
</dbReference>
<evidence type="ECO:0000256" key="5">
    <source>
        <dbReference type="ARBA" id="ARBA00023210"/>
    </source>
</evidence>
<evidence type="ECO:0000256" key="3">
    <source>
        <dbReference type="ARBA" id="ARBA00022490"/>
    </source>
</evidence>
<keyword evidence="5" id="KW-0717">Septation</keyword>
<keyword evidence="3" id="KW-0963">Cytoplasm</keyword>
<dbReference type="Gene3D" id="3.30.160.880">
    <property type="entry name" value="Cell division protein ZapA protomer, N-terminal domain"/>
    <property type="match status" value="1"/>
</dbReference>
<evidence type="ECO:0000256" key="6">
    <source>
        <dbReference type="ARBA" id="ARBA00023306"/>
    </source>
</evidence>
<feature type="coiled-coil region" evidence="10">
    <location>
        <begin position="84"/>
        <end position="111"/>
    </location>
</feature>
<dbReference type="Proteomes" id="UP000811255">
    <property type="component" value="Unassembled WGS sequence"/>
</dbReference>
<evidence type="ECO:0000256" key="1">
    <source>
        <dbReference type="ARBA" id="ARBA00004496"/>
    </source>
</evidence>
<accession>A0ABS5W5C2</accession>
<reference evidence="11 12" key="1">
    <citation type="submission" date="2021-05" db="EMBL/GenBank/DDBJ databases">
        <title>Croceibacterium sp. LX-88 genome sequence.</title>
        <authorList>
            <person name="Luo X."/>
        </authorList>
    </citation>
    <scope>NUCLEOTIDE SEQUENCE [LARGE SCALE GENOMIC DNA]</scope>
    <source>
        <strain evidence="11 12">LX-88</strain>
    </source>
</reference>
<evidence type="ECO:0000256" key="2">
    <source>
        <dbReference type="ARBA" id="ARBA00015195"/>
    </source>
</evidence>
<dbReference type="GO" id="GO:0051301">
    <property type="term" value="P:cell division"/>
    <property type="evidence" value="ECO:0007669"/>
    <property type="project" value="UniProtKB-KW"/>
</dbReference>
<evidence type="ECO:0000313" key="11">
    <source>
        <dbReference type="EMBL" id="MBT2133584.1"/>
    </source>
</evidence>
<dbReference type="SUPFAM" id="SSF102829">
    <property type="entry name" value="Cell division protein ZapA-like"/>
    <property type="match status" value="1"/>
</dbReference>
<name>A0ABS5W5C2_9SPHN</name>
<dbReference type="InterPro" id="IPR036192">
    <property type="entry name" value="Cell_div_ZapA-like_sf"/>
</dbReference>
<evidence type="ECO:0000256" key="8">
    <source>
        <dbReference type="ARBA" id="ARBA00026068"/>
    </source>
</evidence>
<dbReference type="Pfam" id="PF05164">
    <property type="entry name" value="ZapA"/>
    <property type="match status" value="1"/>
</dbReference>
<dbReference type="InterPro" id="IPR007838">
    <property type="entry name" value="Cell_div_ZapA-like"/>
</dbReference>
<evidence type="ECO:0000256" key="10">
    <source>
        <dbReference type="SAM" id="Coils"/>
    </source>
</evidence>
<dbReference type="PANTHER" id="PTHR34981:SF1">
    <property type="entry name" value="CELL DIVISION PROTEIN ZAPA"/>
    <property type="match status" value="1"/>
</dbReference>
<organism evidence="11 12">
    <name type="scientific">Croceibacterium selenioxidans</name>
    <dbReference type="NCBI Taxonomy" id="2838833"/>
    <lineage>
        <taxon>Bacteria</taxon>
        <taxon>Pseudomonadati</taxon>
        <taxon>Pseudomonadota</taxon>
        <taxon>Alphaproteobacteria</taxon>
        <taxon>Sphingomonadales</taxon>
        <taxon>Erythrobacteraceae</taxon>
        <taxon>Croceibacterium</taxon>
    </lineage>
</organism>
<evidence type="ECO:0000256" key="4">
    <source>
        <dbReference type="ARBA" id="ARBA00022618"/>
    </source>
</evidence>
<proteinExistence type="predicted"/>
<keyword evidence="4 11" id="KW-0132">Cell division</keyword>
<evidence type="ECO:0000313" key="12">
    <source>
        <dbReference type="Proteomes" id="UP000811255"/>
    </source>
</evidence>
<keyword evidence="12" id="KW-1185">Reference proteome</keyword>
<comment type="subunit">
    <text evidence="8">Homodimer. Interacts with FtsZ.</text>
</comment>
<dbReference type="EMBL" id="JAHFVK010000001">
    <property type="protein sequence ID" value="MBT2133584.1"/>
    <property type="molecule type" value="Genomic_DNA"/>
</dbReference>
<gene>
    <name evidence="11" type="primary">zapA</name>
    <name evidence="11" type="ORF">KK137_04480</name>
</gene>
<keyword evidence="10" id="KW-0175">Coiled coil</keyword>
<dbReference type="InterPro" id="IPR042233">
    <property type="entry name" value="Cell_div_ZapA_N"/>
</dbReference>